<keyword evidence="5" id="KW-0808">Transferase</keyword>
<evidence type="ECO:0000256" key="3">
    <source>
        <dbReference type="ARBA" id="ARBA00013253"/>
    </source>
</evidence>
<evidence type="ECO:0000256" key="8">
    <source>
        <dbReference type="ARBA" id="ARBA00022840"/>
    </source>
</evidence>
<dbReference type="PANTHER" id="PTHR43071:SF1">
    <property type="entry name" value="2-AMINO-4-HYDROXY-6-HYDROXYMETHYLDIHYDROPTERIDINE PYROPHOSPHOKINASE"/>
    <property type="match status" value="1"/>
</dbReference>
<evidence type="ECO:0000256" key="4">
    <source>
        <dbReference type="ARBA" id="ARBA00016218"/>
    </source>
</evidence>
<evidence type="ECO:0000256" key="9">
    <source>
        <dbReference type="ARBA" id="ARBA00022909"/>
    </source>
</evidence>
<accession>A0A2W6NI71</accession>
<dbReference type="PROSITE" id="PS00794">
    <property type="entry name" value="HPPK"/>
    <property type="match status" value="1"/>
</dbReference>
<comment type="caution">
    <text evidence="14">The sequence shown here is derived from an EMBL/GenBank/DDBJ whole genome shotgun (WGS) entry which is preliminary data.</text>
</comment>
<keyword evidence="7 14" id="KW-0418">Kinase</keyword>
<dbReference type="AlphaFoldDB" id="A0A2W6NI71"/>
<dbReference type="GO" id="GO:0016301">
    <property type="term" value="F:kinase activity"/>
    <property type="evidence" value="ECO:0007669"/>
    <property type="project" value="UniProtKB-KW"/>
</dbReference>
<dbReference type="NCBIfam" id="TIGR01498">
    <property type="entry name" value="folK"/>
    <property type="match status" value="1"/>
</dbReference>
<dbReference type="Pfam" id="PF01288">
    <property type="entry name" value="HPPK"/>
    <property type="match status" value="1"/>
</dbReference>
<dbReference type="GO" id="GO:0005524">
    <property type="term" value="F:ATP binding"/>
    <property type="evidence" value="ECO:0007669"/>
    <property type="project" value="UniProtKB-KW"/>
</dbReference>
<dbReference type="Gene3D" id="3.30.70.560">
    <property type="entry name" value="7,8-Dihydro-6-hydroxymethylpterin-pyrophosphokinase HPPK"/>
    <property type="match status" value="1"/>
</dbReference>
<evidence type="ECO:0000256" key="10">
    <source>
        <dbReference type="ARBA" id="ARBA00029409"/>
    </source>
</evidence>
<comment type="similarity">
    <text evidence="2">Belongs to the HPPK family.</text>
</comment>
<dbReference type="Proteomes" id="UP000249746">
    <property type="component" value="Unassembled WGS sequence"/>
</dbReference>
<evidence type="ECO:0000256" key="1">
    <source>
        <dbReference type="ARBA" id="ARBA00005051"/>
    </source>
</evidence>
<evidence type="ECO:0000256" key="12">
    <source>
        <dbReference type="ARBA" id="ARBA00033413"/>
    </source>
</evidence>
<dbReference type="UniPathway" id="UPA00077">
    <property type="reaction ID" value="UER00155"/>
</dbReference>
<name>A0A2W6NI71_9HELI</name>
<protein>
    <recommendedName>
        <fullName evidence="4">2-amino-4-hydroxy-6-hydroxymethyldihydropteridine pyrophosphokinase</fullName>
        <ecNumber evidence="3">2.7.6.3</ecNumber>
    </recommendedName>
    <alternativeName>
        <fullName evidence="11">6-hydroxymethyl-7,8-dihydropterin pyrophosphokinase</fullName>
    </alternativeName>
    <alternativeName>
        <fullName evidence="12">7,8-dihydro-6-hydroxymethylpterin-pyrophosphokinase</fullName>
    </alternativeName>
</protein>
<reference evidence="14 15" key="1">
    <citation type="submission" date="2017-03" db="EMBL/GenBank/DDBJ databases">
        <title>Genomic and clinical evidence uncovers the enterohepatic species Helicobacter valdiviensis as a potential human intestinal pathogen.</title>
        <authorList>
            <person name="Fresia P."/>
            <person name="Jara R."/>
            <person name="Sierra R."/>
            <person name="Ferres I."/>
            <person name="Greif G."/>
            <person name="Iraola G."/>
            <person name="Collado L."/>
        </authorList>
    </citation>
    <scope>NUCLEOTIDE SEQUENCE [LARGE SCALE GENOMIC DNA]</scope>
    <source>
        <strain evidence="14 15">WBE14</strain>
    </source>
</reference>
<organism evidence="14 15">
    <name type="scientific">Helicobacter valdiviensis</name>
    <dbReference type="NCBI Taxonomy" id="1458358"/>
    <lineage>
        <taxon>Bacteria</taxon>
        <taxon>Pseudomonadati</taxon>
        <taxon>Campylobacterota</taxon>
        <taxon>Epsilonproteobacteria</taxon>
        <taxon>Campylobacterales</taxon>
        <taxon>Helicobacteraceae</taxon>
        <taxon>Helicobacter</taxon>
    </lineage>
</organism>
<comment type="pathway">
    <text evidence="1">Cofactor biosynthesis; tetrahydrofolate biosynthesis; 2-amino-4-hydroxy-6-hydroxymethyl-7,8-dihydropteridine diphosphate from 7,8-dihydroneopterin triphosphate: step 4/4.</text>
</comment>
<dbReference type="EMBL" id="NBIU01000005">
    <property type="protein sequence ID" value="PZT48570.1"/>
    <property type="molecule type" value="Genomic_DNA"/>
</dbReference>
<dbReference type="SUPFAM" id="SSF55083">
    <property type="entry name" value="6-hydroxymethyl-7,8-dihydropterin pyrophosphokinase, HPPK"/>
    <property type="match status" value="1"/>
</dbReference>
<sequence>MVLKSKNFYALKTYHQRKIKEGFIEFKPKIFKKPFCKKQKMWKNLRRSQLLRNPQPFMFYKNPNTFKKAVLLGIGGNVGEVLVTFWKLFKRLKGKNAIMQVSPFLKNPAFGYTKQEDFYNTLLWLRTQKGYVDFFSYMAYLERVFGRKRKREFKNAPRTLDIDILSFKEKRINLAHMHIPHKEWAKRESIIFPLKG</sequence>
<dbReference type="GO" id="GO:0003848">
    <property type="term" value="F:2-amino-4-hydroxy-6-hydroxymethyldihydropteridine diphosphokinase activity"/>
    <property type="evidence" value="ECO:0007669"/>
    <property type="project" value="UniProtKB-EC"/>
</dbReference>
<keyword evidence="9" id="KW-0289">Folate biosynthesis</keyword>
<dbReference type="InterPro" id="IPR035907">
    <property type="entry name" value="Hppk_sf"/>
</dbReference>
<feature type="domain" description="7,8-dihydro-6-hydroxymethylpterin-pyrophosphokinase" evidence="13">
    <location>
        <begin position="154"/>
        <end position="165"/>
    </location>
</feature>
<evidence type="ECO:0000256" key="2">
    <source>
        <dbReference type="ARBA" id="ARBA00005810"/>
    </source>
</evidence>
<dbReference type="GO" id="GO:0046654">
    <property type="term" value="P:tetrahydrofolate biosynthetic process"/>
    <property type="evidence" value="ECO:0007669"/>
    <property type="project" value="UniProtKB-UniPathway"/>
</dbReference>
<dbReference type="InterPro" id="IPR000550">
    <property type="entry name" value="Hppk"/>
</dbReference>
<keyword evidence="15" id="KW-1185">Reference proteome</keyword>
<keyword evidence="6" id="KW-0547">Nucleotide-binding</keyword>
<dbReference type="PANTHER" id="PTHR43071">
    <property type="entry name" value="2-AMINO-4-HYDROXY-6-HYDROXYMETHYLDIHYDROPTERIDINE PYROPHOSPHOKINASE"/>
    <property type="match status" value="1"/>
</dbReference>
<evidence type="ECO:0000256" key="7">
    <source>
        <dbReference type="ARBA" id="ARBA00022777"/>
    </source>
</evidence>
<keyword evidence="8" id="KW-0067">ATP-binding</keyword>
<dbReference type="GO" id="GO:0046656">
    <property type="term" value="P:folic acid biosynthetic process"/>
    <property type="evidence" value="ECO:0007669"/>
    <property type="project" value="UniProtKB-KW"/>
</dbReference>
<evidence type="ECO:0000259" key="13">
    <source>
        <dbReference type="PROSITE" id="PS00794"/>
    </source>
</evidence>
<evidence type="ECO:0000313" key="15">
    <source>
        <dbReference type="Proteomes" id="UP000249746"/>
    </source>
</evidence>
<comment type="function">
    <text evidence="10">Catalyzes the transfer of pyrophosphate from adenosine triphosphate (ATP) to 6-hydroxymethyl-7,8-dihydropterin, an enzymatic step in folate biosynthesis pathway.</text>
</comment>
<evidence type="ECO:0000256" key="6">
    <source>
        <dbReference type="ARBA" id="ARBA00022741"/>
    </source>
</evidence>
<evidence type="ECO:0000313" key="14">
    <source>
        <dbReference type="EMBL" id="PZT48570.1"/>
    </source>
</evidence>
<gene>
    <name evidence="14" type="ORF">B6S12_02705</name>
</gene>
<dbReference type="CDD" id="cd00483">
    <property type="entry name" value="HPPK"/>
    <property type="match status" value="1"/>
</dbReference>
<dbReference type="EC" id="2.7.6.3" evidence="3"/>
<evidence type="ECO:0000256" key="5">
    <source>
        <dbReference type="ARBA" id="ARBA00022679"/>
    </source>
</evidence>
<proteinExistence type="inferred from homology"/>
<evidence type="ECO:0000256" key="11">
    <source>
        <dbReference type="ARBA" id="ARBA00029766"/>
    </source>
</evidence>